<evidence type="ECO:0008006" key="5">
    <source>
        <dbReference type="Google" id="ProtNLM"/>
    </source>
</evidence>
<dbReference type="PROSITE" id="PS00061">
    <property type="entry name" value="ADH_SHORT"/>
    <property type="match status" value="1"/>
</dbReference>
<comment type="caution">
    <text evidence="3">The sequence shown here is derived from an EMBL/GenBank/DDBJ whole genome shotgun (WGS) entry which is preliminary data.</text>
</comment>
<dbReference type="FunFam" id="3.40.50.720:FF:000084">
    <property type="entry name" value="Short-chain dehydrogenase reductase"/>
    <property type="match status" value="1"/>
</dbReference>
<evidence type="ECO:0000313" key="3">
    <source>
        <dbReference type="EMBL" id="RCH54352.1"/>
    </source>
</evidence>
<evidence type="ECO:0000256" key="1">
    <source>
        <dbReference type="ARBA" id="ARBA00006484"/>
    </source>
</evidence>
<dbReference type="GO" id="GO:0016491">
    <property type="term" value="F:oxidoreductase activity"/>
    <property type="evidence" value="ECO:0007669"/>
    <property type="project" value="UniProtKB-KW"/>
</dbReference>
<protein>
    <recommendedName>
        <fullName evidence="5">Short-chain dehydrogenase</fullName>
    </recommendedName>
</protein>
<evidence type="ECO:0000256" key="2">
    <source>
        <dbReference type="ARBA" id="ARBA00023002"/>
    </source>
</evidence>
<dbReference type="InterPro" id="IPR051122">
    <property type="entry name" value="SDR_DHRS6-like"/>
</dbReference>
<comment type="similarity">
    <text evidence="1">Belongs to the short-chain dehydrogenases/reductases (SDR) family.</text>
</comment>
<sequence length="255" mass="27690">MDFKNKTVVITGAGKGIGAACAKLFFEAGANVALLNRGNDDAGIHDHRWFVQQCDVSSEEQIIKASEKIYEHFGSVHYLVNNAGIQRYGTATQTTSEEWDEVMNVNLKSNFLCAKYFIPYMQKAGKGVVINVASVQSFVSQRNVVAYTTAKTAVLGLTRSIAIDYAPTIRCVAVCPGTIDTPMLRDAIKLSPDPDEVLQECIDMHPIGRIGSAAEVAEVIKFMCDDNAGFITGQYIRVDGGLGITINGSKKEDLI</sequence>
<dbReference type="PRINTS" id="PR00081">
    <property type="entry name" value="GDHRDH"/>
</dbReference>
<keyword evidence="4" id="KW-1185">Reference proteome</keyword>
<evidence type="ECO:0000313" key="4">
    <source>
        <dbReference type="Proteomes" id="UP000253209"/>
    </source>
</evidence>
<dbReference type="SUPFAM" id="SSF51735">
    <property type="entry name" value="NAD(P)-binding Rossmann-fold domains"/>
    <property type="match status" value="1"/>
</dbReference>
<dbReference type="InterPro" id="IPR036291">
    <property type="entry name" value="NAD(P)-bd_dom_sf"/>
</dbReference>
<dbReference type="OrthoDB" id="597477at2"/>
<dbReference type="InterPro" id="IPR020904">
    <property type="entry name" value="Sc_DH/Rdtase_CS"/>
</dbReference>
<proteinExistence type="inferred from homology"/>
<organism evidence="3 4">
    <name type="scientific">Mucilaginibacter hurinus</name>
    <dbReference type="NCBI Taxonomy" id="2201324"/>
    <lineage>
        <taxon>Bacteria</taxon>
        <taxon>Pseudomonadati</taxon>
        <taxon>Bacteroidota</taxon>
        <taxon>Sphingobacteriia</taxon>
        <taxon>Sphingobacteriales</taxon>
        <taxon>Sphingobacteriaceae</taxon>
        <taxon>Mucilaginibacter</taxon>
    </lineage>
</organism>
<dbReference type="RefSeq" id="WP_114005863.1">
    <property type="nucleotide sequence ID" value="NZ_QGDC01000007.1"/>
</dbReference>
<dbReference type="Proteomes" id="UP000253209">
    <property type="component" value="Unassembled WGS sequence"/>
</dbReference>
<dbReference type="Gene3D" id="3.40.50.720">
    <property type="entry name" value="NAD(P)-binding Rossmann-like Domain"/>
    <property type="match status" value="1"/>
</dbReference>
<dbReference type="PANTHER" id="PTHR43477:SF1">
    <property type="entry name" value="DIHYDROANTICAPSIN 7-DEHYDROGENASE"/>
    <property type="match status" value="1"/>
</dbReference>
<reference evidence="3 4" key="1">
    <citation type="submission" date="2018-05" db="EMBL/GenBank/DDBJ databases">
        <title>Mucilaginibacter hurinus sp. nov., isolated from briquette warehouse soil.</title>
        <authorList>
            <person name="Choi L."/>
        </authorList>
    </citation>
    <scope>NUCLEOTIDE SEQUENCE [LARGE SCALE GENOMIC DNA]</scope>
    <source>
        <strain evidence="3 4">ZR32</strain>
    </source>
</reference>
<gene>
    <name evidence="3" type="ORF">DJ568_13775</name>
</gene>
<keyword evidence="2" id="KW-0560">Oxidoreductase</keyword>
<dbReference type="CDD" id="cd05233">
    <property type="entry name" value="SDR_c"/>
    <property type="match status" value="1"/>
</dbReference>
<dbReference type="EMBL" id="QGDC01000007">
    <property type="protein sequence ID" value="RCH54352.1"/>
    <property type="molecule type" value="Genomic_DNA"/>
</dbReference>
<name>A0A367GLJ2_9SPHI</name>
<dbReference type="InterPro" id="IPR002347">
    <property type="entry name" value="SDR_fam"/>
</dbReference>
<dbReference type="PANTHER" id="PTHR43477">
    <property type="entry name" value="DIHYDROANTICAPSIN 7-DEHYDROGENASE"/>
    <property type="match status" value="1"/>
</dbReference>
<dbReference type="PRINTS" id="PR00080">
    <property type="entry name" value="SDRFAMILY"/>
</dbReference>
<dbReference type="AlphaFoldDB" id="A0A367GLJ2"/>
<accession>A0A367GLJ2</accession>
<dbReference type="Pfam" id="PF13561">
    <property type="entry name" value="adh_short_C2"/>
    <property type="match status" value="1"/>
</dbReference>